<keyword evidence="3" id="KW-1185">Reference proteome</keyword>
<name>A0ABQ8QP04_9AGAR</name>
<feature type="chain" id="PRO_5047131812" evidence="1">
    <location>
        <begin position="19"/>
        <end position="178"/>
    </location>
</feature>
<dbReference type="EMBL" id="MU790525">
    <property type="protein sequence ID" value="KAJ4000241.1"/>
    <property type="molecule type" value="Genomic_DNA"/>
</dbReference>
<evidence type="ECO:0000256" key="1">
    <source>
        <dbReference type="SAM" id="SignalP"/>
    </source>
</evidence>
<gene>
    <name evidence="2" type="ORF">F5050DRAFT_1804333</name>
</gene>
<proteinExistence type="predicted"/>
<reference evidence="2" key="1">
    <citation type="submission" date="2022-08" db="EMBL/GenBank/DDBJ databases">
        <authorList>
            <consortium name="DOE Joint Genome Institute"/>
            <person name="Min B."/>
            <person name="Riley R."/>
            <person name="Sierra-Patev S."/>
            <person name="Naranjo-Ortiz M."/>
            <person name="Looney B."/>
            <person name="Konkel Z."/>
            <person name="Slot J.C."/>
            <person name="Sakamoto Y."/>
            <person name="Steenwyk J.L."/>
            <person name="Rokas A."/>
            <person name="Carro J."/>
            <person name="Camarero S."/>
            <person name="Ferreira P."/>
            <person name="Molpeceres G."/>
            <person name="Ruiz-Duenas F.J."/>
            <person name="Serrano A."/>
            <person name="Henrissat B."/>
            <person name="Drula E."/>
            <person name="Hughes K.W."/>
            <person name="Mata J.L."/>
            <person name="Ishikawa N.K."/>
            <person name="Vargas-Isla R."/>
            <person name="Ushijima S."/>
            <person name="Smith C.A."/>
            <person name="Ahrendt S."/>
            <person name="Andreopoulos W."/>
            <person name="He G."/>
            <person name="Labutti K."/>
            <person name="Lipzen A."/>
            <person name="Ng V."/>
            <person name="Sandor L."/>
            <person name="Barry K."/>
            <person name="Martinez A.T."/>
            <person name="Xiao Y."/>
            <person name="Gibbons J.G."/>
            <person name="Terashima K."/>
            <person name="Hibbett D.S."/>
            <person name="Grigoriev I.V."/>
        </authorList>
    </citation>
    <scope>NUCLEOTIDE SEQUENCE</scope>
    <source>
        <strain evidence="2">TFB10827</strain>
    </source>
</reference>
<organism evidence="2 3">
    <name type="scientific">Lentinula boryana</name>
    <dbReference type="NCBI Taxonomy" id="40481"/>
    <lineage>
        <taxon>Eukaryota</taxon>
        <taxon>Fungi</taxon>
        <taxon>Dikarya</taxon>
        <taxon>Basidiomycota</taxon>
        <taxon>Agaricomycotina</taxon>
        <taxon>Agaricomycetes</taxon>
        <taxon>Agaricomycetidae</taxon>
        <taxon>Agaricales</taxon>
        <taxon>Marasmiineae</taxon>
        <taxon>Omphalotaceae</taxon>
        <taxon>Lentinula</taxon>
    </lineage>
</organism>
<evidence type="ECO:0000313" key="2">
    <source>
        <dbReference type="EMBL" id="KAJ4000241.1"/>
    </source>
</evidence>
<accession>A0ABQ8QP04</accession>
<keyword evidence="1" id="KW-0732">Signal</keyword>
<protein>
    <submittedName>
        <fullName evidence="2">Uncharacterized protein</fullName>
    </submittedName>
</protein>
<feature type="signal peptide" evidence="1">
    <location>
        <begin position="1"/>
        <end position="18"/>
    </location>
</feature>
<comment type="caution">
    <text evidence="2">The sequence shown here is derived from an EMBL/GenBank/DDBJ whole genome shotgun (WGS) entry which is preliminary data.</text>
</comment>
<sequence>MLFNPVFLILGLVSTAYAVPVASRYSYYADTYVEEIRIVVTETPLKLSADGYYFTGQFAGLLERDENFQIMNTEARVTAKAAKKLVLYLFDIGADAKVFALNDFFGSKAKIAVGFTFEVEGSQENGPSSGPLVGWVKGRYEMVGHEVNVQNSTIEGHLKTSTGETVFQVYGGQATQQQ</sequence>
<dbReference type="Proteomes" id="UP001163828">
    <property type="component" value="Unassembled WGS sequence"/>
</dbReference>
<evidence type="ECO:0000313" key="3">
    <source>
        <dbReference type="Proteomes" id="UP001163828"/>
    </source>
</evidence>